<keyword evidence="2" id="KW-0732">Signal</keyword>
<evidence type="ECO:0000313" key="4">
    <source>
        <dbReference type="Proteomes" id="UP000239899"/>
    </source>
</evidence>
<keyword evidence="1" id="KW-0812">Transmembrane</keyword>
<feature type="chain" id="PRO_5015111893" evidence="2">
    <location>
        <begin position="35"/>
        <end position="164"/>
    </location>
</feature>
<evidence type="ECO:0000256" key="2">
    <source>
        <dbReference type="SAM" id="SignalP"/>
    </source>
</evidence>
<dbReference type="OrthoDB" id="10266620at2759"/>
<sequence length="164" mass="17468">MACTAEQRARWLHRLNIAVLVLLGPYALLSPAGAAEHLFGDARAGKVAALQDMSPPSGGSPLFSYQMLGTWWVAVALVSALGLGDPLKFSPVFLVQAGYKLVFLFTVIVPMLLKGRGAAFPLVPTVFFEGFLVPLFALTPWRYLMGSSATAGTNGDKWAAAKAE</sequence>
<feature type="transmembrane region" description="Helical" evidence="1">
    <location>
        <begin position="119"/>
        <end position="138"/>
    </location>
</feature>
<dbReference type="EMBL" id="LHPG02000012">
    <property type="protein sequence ID" value="PRW45082.1"/>
    <property type="molecule type" value="Genomic_DNA"/>
</dbReference>
<feature type="transmembrane region" description="Helical" evidence="1">
    <location>
        <begin position="63"/>
        <end position="84"/>
    </location>
</feature>
<keyword evidence="4" id="KW-1185">Reference proteome</keyword>
<feature type="transmembrane region" description="Helical" evidence="1">
    <location>
        <begin position="91"/>
        <end position="113"/>
    </location>
</feature>
<evidence type="ECO:0000313" key="3">
    <source>
        <dbReference type="EMBL" id="PRW45082.1"/>
    </source>
</evidence>
<comment type="caution">
    <text evidence="3">The sequence shown here is derived from an EMBL/GenBank/DDBJ whole genome shotgun (WGS) entry which is preliminary data.</text>
</comment>
<evidence type="ECO:0000256" key="1">
    <source>
        <dbReference type="SAM" id="Phobius"/>
    </source>
</evidence>
<reference evidence="3 4" key="1">
    <citation type="journal article" date="2018" name="Plant J.">
        <title>Genome sequences of Chlorella sorokiniana UTEX 1602 and Micractinium conductrix SAG 241.80: implications to maltose excretion by a green alga.</title>
        <authorList>
            <person name="Arriola M.B."/>
            <person name="Velmurugan N."/>
            <person name="Zhang Y."/>
            <person name="Plunkett M.H."/>
            <person name="Hondzo H."/>
            <person name="Barney B.M."/>
        </authorList>
    </citation>
    <scope>NUCLEOTIDE SEQUENCE [LARGE SCALE GENOMIC DNA]</scope>
    <source>
        <strain evidence="4">UTEX 1602</strain>
    </source>
</reference>
<name>A0A2P6TLB2_CHLSO</name>
<keyword evidence="1" id="KW-1133">Transmembrane helix</keyword>
<accession>A0A2P6TLB2</accession>
<dbReference type="Proteomes" id="UP000239899">
    <property type="component" value="Unassembled WGS sequence"/>
</dbReference>
<keyword evidence="1" id="KW-0472">Membrane</keyword>
<protein>
    <submittedName>
        <fullName evidence="3">Potassium transporter</fullName>
    </submittedName>
</protein>
<organism evidence="3 4">
    <name type="scientific">Chlorella sorokiniana</name>
    <name type="common">Freshwater green alga</name>
    <dbReference type="NCBI Taxonomy" id="3076"/>
    <lineage>
        <taxon>Eukaryota</taxon>
        <taxon>Viridiplantae</taxon>
        <taxon>Chlorophyta</taxon>
        <taxon>core chlorophytes</taxon>
        <taxon>Trebouxiophyceae</taxon>
        <taxon>Chlorellales</taxon>
        <taxon>Chlorellaceae</taxon>
        <taxon>Chlorella clade</taxon>
        <taxon>Chlorella</taxon>
    </lineage>
</organism>
<dbReference type="AlphaFoldDB" id="A0A2P6TLB2"/>
<proteinExistence type="predicted"/>
<gene>
    <name evidence="3" type="ORF">C2E21_6450</name>
</gene>
<feature type="signal peptide" evidence="2">
    <location>
        <begin position="1"/>
        <end position="34"/>
    </location>
</feature>